<proteinExistence type="inferred from homology"/>
<dbReference type="PANTHER" id="PTHR31662:SF13">
    <property type="entry name" value="OS09G0287600 PROTEIN"/>
    <property type="match status" value="1"/>
</dbReference>
<keyword evidence="2" id="KW-0175">Coiled coil</keyword>
<feature type="compositionally biased region" description="Low complexity" evidence="3">
    <location>
        <begin position="52"/>
        <end position="65"/>
    </location>
</feature>
<feature type="compositionally biased region" description="Acidic residues" evidence="3">
    <location>
        <begin position="194"/>
        <end position="214"/>
    </location>
</feature>
<keyword evidence="6" id="KW-1185">Reference proteome</keyword>
<dbReference type="GO" id="GO:0005634">
    <property type="term" value="C:nucleus"/>
    <property type="evidence" value="ECO:0007669"/>
    <property type="project" value="TreeGrafter"/>
</dbReference>
<sequence length="456" mass="49460">MATKRRSRRRISERSEDLGLEGAKNTAKTIPAEVSDEEEGDNSGDARPVRHAPATAAPKPKGTPGRAKKPSPLSTEDAGARGSGEASPARGAPSEELAAAAPPPLKKSKTKKTTTKRAKRHPPPSEEEDEAESGDRKAPADEATAVSPRCKIVASPRHKRDSAPARKRAKRGASRPLATRVEQGHAGNTSPPQMEDDTEEAPQMEDDTEEEEQEVAEHAENTSLPQQKDGAHEDGDMGVEVSDEALPERSASSPKISSSEGEKKPAVGRSWSQADELKILTTLVEHARSQGGALPDSTDLVANLTFDKTDANADKLSDKIRKLRARYHKLSSKGRPTDDIGSRLFDLSVLLWGQDDDDVQVEETFVTGDRDFTQQGDRDFTQQSSVYPYLAEEVKFYAEKHSSGHLILAAFPTIGDDTARQLDAMCKKQRLDAFKLELNQANLTKALLSAVSSHIN</sequence>
<dbReference type="OrthoDB" id="688402at2759"/>
<evidence type="ECO:0000259" key="4">
    <source>
        <dbReference type="Pfam" id="PF04504"/>
    </source>
</evidence>
<dbReference type="AlphaFoldDB" id="A0A835KBN4"/>
<feature type="coiled-coil region" evidence="2">
    <location>
        <begin position="306"/>
        <end position="333"/>
    </location>
</feature>
<dbReference type="InterPro" id="IPR053932">
    <property type="entry name" value="GeBP-like_DBD"/>
</dbReference>
<accession>A0A835KBN4</accession>
<feature type="compositionally biased region" description="Basic residues" evidence="3">
    <location>
        <begin position="106"/>
        <end position="122"/>
    </location>
</feature>
<evidence type="ECO:0000256" key="2">
    <source>
        <dbReference type="SAM" id="Coils"/>
    </source>
</evidence>
<protein>
    <recommendedName>
        <fullName evidence="4">Glabrous enhancer-binding protein-like DBD domain-containing protein</fullName>
    </recommendedName>
</protein>
<comment type="similarity">
    <text evidence="1">Belongs to the GeBP family.</text>
</comment>
<feature type="region of interest" description="Disordered" evidence="3">
    <location>
        <begin position="1"/>
        <end position="270"/>
    </location>
</feature>
<dbReference type="GO" id="GO:0006355">
    <property type="term" value="P:regulation of DNA-templated transcription"/>
    <property type="evidence" value="ECO:0007669"/>
    <property type="project" value="InterPro"/>
</dbReference>
<feature type="compositionally biased region" description="Polar residues" evidence="3">
    <location>
        <begin position="250"/>
        <end position="259"/>
    </location>
</feature>
<evidence type="ECO:0000313" key="6">
    <source>
        <dbReference type="Proteomes" id="UP000636709"/>
    </source>
</evidence>
<evidence type="ECO:0000256" key="3">
    <source>
        <dbReference type="SAM" id="MobiDB-lite"/>
    </source>
</evidence>
<dbReference type="EMBL" id="JACEFO010001668">
    <property type="protein sequence ID" value="KAF8723346.1"/>
    <property type="molecule type" value="Genomic_DNA"/>
</dbReference>
<dbReference type="PANTHER" id="PTHR31662">
    <property type="entry name" value="BNAANNG10740D PROTEIN-RELATED"/>
    <property type="match status" value="1"/>
</dbReference>
<reference evidence="5" key="1">
    <citation type="submission" date="2020-07" db="EMBL/GenBank/DDBJ databases">
        <title>Genome sequence and genetic diversity analysis of an under-domesticated orphan crop, white fonio (Digitaria exilis).</title>
        <authorList>
            <person name="Bennetzen J.L."/>
            <person name="Chen S."/>
            <person name="Ma X."/>
            <person name="Wang X."/>
            <person name="Yssel A.E.J."/>
            <person name="Chaluvadi S.R."/>
            <person name="Johnson M."/>
            <person name="Gangashetty P."/>
            <person name="Hamidou F."/>
            <person name="Sanogo M.D."/>
            <person name="Zwaenepoel A."/>
            <person name="Wallace J."/>
            <person name="Van De Peer Y."/>
            <person name="Van Deynze A."/>
        </authorList>
    </citation>
    <scope>NUCLEOTIDE SEQUENCE</scope>
    <source>
        <tissue evidence="5">Leaves</tissue>
    </source>
</reference>
<dbReference type="Proteomes" id="UP000636709">
    <property type="component" value="Unassembled WGS sequence"/>
</dbReference>
<dbReference type="InterPro" id="IPR007592">
    <property type="entry name" value="GEBP"/>
</dbReference>
<comment type="caution">
    <text evidence="5">The sequence shown here is derived from an EMBL/GenBank/DDBJ whole genome shotgun (WGS) entry which is preliminary data.</text>
</comment>
<name>A0A835KBN4_9POAL</name>
<dbReference type="Pfam" id="PF04504">
    <property type="entry name" value="GeBP-like_DBD"/>
    <property type="match status" value="1"/>
</dbReference>
<gene>
    <name evidence="5" type="ORF">HU200_021870</name>
</gene>
<evidence type="ECO:0000313" key="5">
    <source>
        <dbReference type="EMBL" id="KAF8723346.1"/>
    </source>
</evidence>
<feature type="compositionally biased region" description="Basic residues" evidence="3">
    <location>
        <begin position="156"/>
        <end position="173"/>
    </location>
</feature>
<dbReference type="Gramene" id="Dexi9A01G0024100.1">
    <property type="protein sequence ID" value="Dexi9A01G0024100.1:cds"/>
    <property type="gene ID" value="Dexi9A01G0024100"/>
</dbReference>
<organism evidence="5 6">
    <name type="scientific">Digitaria exilis</name>
    <dbReference type="NCBI Taxonomy" id="1010633"/>
    <lineage>
        <taxon>Eukaryota</taxon>
        <taxon>Viridiplantae</taxon>
        <taxon>Streptophyta</taxon>
        <taxon>Embryophyta</taxon>
        <taxon>Tracheophyta</taxon>
        <taxon>Spermatophyta</taxon>
        <taxon>Magnoliopsida</taxon>
        <taxon>Liliopsida</taxon>
        <taxon>Poales</taxon>
        <taxon>Poaceae</taxon>
        <taxon>PACMAD clade</taxon>
        <taxon>Panicoideae</taxon>
        <taxon>Panicodae</taxon>
        <taxon>Paniceae</taxon>
        <taxon>Anthephorinae</taxon>
        <taxon>Digitaria</taxon>
    </lineage>
</organism>
<evidence type="ECO:0000256" key="1">
    <source>
        <dbReference type="ARBA" id="ARBA00010820"/>
    </source>
</evidence>
<feature type="domain" description="Glabrous enhancer-binding protein-like DBD" evidence="4">
    <location>
        <begin position="269"/>
        <end position="353"/>
    </location>
</feature>